<proteinExistence type="predicted"/>
<sequence>MQVKLLIVVVAVGILGNRRDKKTMVCKKCGYKW</sequence>
<accession>A0A8S5RBS8</accession>
<protein>
    <submittedName>
        <fullName evidence="1">PhnA Zinc-Ribbon</fullName>
    </submittedName>
</protein>
<reference evidence="1" key="1">
    <citation type="journal article" date="2021" name="Proc. Natl. Acad. Sci. U.S.A.">
        <title>A Catalog of Tens of Thousands of Viruses from Human Metagenomes Reveals Hidden Associations with Chronic Diseases.</title>
        <authorList>
            <person name="Tisza M.J."/>
            <person name="Buck C.B."/>
        </authorList>
    </citation>
    <scope>NUCLEOTIDE SEQUENCE</scope>
    <source>
        <strain evidence="1">CtmTa7</strain>
    </source>
</reference>
<evidence type="ECO:0000313" key="1">
    <source>
        <dbReference type="EMBL" id="DAE28832.1"/>
    </source>
</evidence>
<dbReference type="EMBL" id="BK059091">
    <property type="protein sequence ID" value="DAE28832.1"/>
    <property type="molecule type" value="Genomic_DNA"/>
</dbReference>
<name>A0A8S5RBS8_9VIRU</name>
<organism evidence="1">
    <name type="scientific">virus sp. ctmTa7</name>
    <dbReference type="NCBI Taxonomy" id="2828255"/>
    <lineage>
        <taxon>Viruses</taxon>
    </lineage>
</organism>